<dbReference type="Proteomes" id="UP000428260">
    <property type="component" value="Chromosome"/>
</dbReference>
<dbReference type="Pfam" id="PF12412">
    <property type="entry name" value="DUF3667"/>
    <property type="match status" value="1"/>
</dbReference>
<feature type="transmembrane region" description="Helical" evidence="1">
    <location>
        <begin position="299"/>
        <end position="316"/>
    </location>
</feature>
<keyword evidence="1" id="KW-1133">Transmembrane helix</keyword>
<feature type="transmembrane region" description="Helical" evidence="1">
    <location>
        <begin position="109"/>
        <end position="127"/>
    </location>
</feature>
<name>A0A6I6JXU0_9BACT</name>
<protein>
    <submittedName>
        <fullName evidence="2">DUF3667 domain-containing protein</fullName>
    </submittedName>
</protein>
<reference evidence="2 3" key="1">
    <citation type="submission" date="2019-11" db="EMBL/GenBank/DDBJ databases">
        <authorList>
            <person name="Zheng R.K."/>
            <person name="Sun C.M."/>
        </authorList>
    </citation>
    <scope>NUCLEOTIDE SEQUENCE [LARGE SCALE GENOMIC DNA]</scope>
    <source>
        <strain evidence="2 3">WC007</strain>
    </source>
</reference>
<keyword evidence="1" id="KW-0812">Transmembrane</keyword>
<keyword evidence="3" id="KW-1185">Reference proteome</keyword>
<organism evidence="2 3">
    <name type="scientific">Maribellus comscasis</name>
    <dbReference type="NCBI Taxonomy" id="2681766"/>
    <lineage>
        <taxon>Bacteria</taxon>
        <taxon>Pseudomonadati</taxon>
        <taxon>Bacteroidota</taxon>
        <taxon>Bacteroidia</taxon>
        <taxon>Marinilabiliales</taxon>
        <taxon>Prolixibacteraceae</taxon>
        <taxon>Maribellus</taxon>
    </lineage>
</organism>
<keyword evidence="1" id="KW-0472">Membrane</keyword>
<evidence type="ECO:0000256" key="1">
    <source>
        <dbReference type="SAM" id="Phobius"/>
    </source>
</evidence>
<feature type="transmembrane region" description="Helical" evidence="1">
    <location>
        <begin position="328"/>
        <end position="351"/>
    </location>
</feature>
<proteinExistence type="predicted"/>
<feature type="transmembrane region" description="Helical" evidence="1">
    <location>
        <begin position="269"/>
        <end position="293"/>
    </location>
</feature>
<evidence type="ECO:0000313" key="2">
    <source>
        <dbReference type="EMBL" id="QGY43953.1"/>
    </source>
</evidence>
<evidence type="ECO:0000313" key="3">
    <source>
        <dbReference type="Proteomes" id="UP000428260"/>
    </source>
</evidence>
<feature type="transmembrane region" description="Helical" evidence="1">
    <location>
        <begin position="238"/>
        <end position="257"/>
    </location>
</feature>
<dbReference type="AlphaFoldDB" id="A0A6I6JXU0"/>
<gene>
    <name evidence="2" type="ORF">GM418_09870</name>
</gene>
<dbReference type="KEGG" id="mcos:GM418_09870"/>
<dbReference type="EMBL" id="CP046401">
    <property type="protein sequence ID" value="QGY43953.1"/>
    <property type="molecule type" value="Genomic_DNA"/>
</dbReference>
<dbReference type="InterPro" id="IPR022134">
    <property type="entry name" value="DUF3667"/>
</dbReference>
<sequence length="357" mass="41714">MTGRILKNMIMKKWPDYRKWFKKKGQEAIYQDVTCKNCGNEFSGHYCPDCGQAVKEFDRPFSFVFFNFVGDFFSFDTRFFKTFYRLLFFPGRLTADFFEGKRVRYAPPFRIFIFVSFILFFVLQIYSNRGLTKILDSSLNNKDGVGLDSVSMLVADSLIAELNETPGIDSTKANNIISGINSGLSGHSESSRQLLEKLAVYFENKLGEETGLKKQARYREYIRMCRSPEDAWAKVLKYMSWAFFFLLPVFALILKLFYIRRNQNYIRHLIFSIHLHSFLFIDFFLIILLNMLFSNFPGKITFLFFLAFPVYFIVALKKFYGQNLGKVLVKFLGISMIYNTVFWIVVGIVFMNALSLV</sequence>
<accession>A0A6I6JXU0</accession>